<gene>
    <name evidence="2" type="ORF">Abin_003_013</name>
    <name evidence="3" type="ORF">AIN02nite_28640</name>
</gene>
<dbReference type="Proteomes" id="UP000321104">
    <property type="component" value="Unassembled WGS sequence"/>
</dbReference>
<evidence type="ECO:0000313" key="3">
    <source>
        <dbReference type="EMBL" id="GEN04839.1"/>
    </source>
</evidence>
<dbReference type="RefSeq" id="WP_048844482.1">
    <property type="nucleotide sequence ID" value="NZ_BAMW01000003.1"/>
</dbReference>
<dbReference type="InterPro" id="IPR002937">
    <property type="entry name" value="Amino_oxidase"/>
</dbReference>
<dbReference type="PRINTS" id="PR00419">
    <property type="entry name" value="ADXRDTASE"/>
</dbReference>
<dbReference type="PANTHER" id="PTHR16128">
    <property type="entry name" value="FAD/NAD(P)-BINDING OXIDOREDUCTASE FAMILY PROTEIN"/>
    <property type="match status" value="1"/>
</dbReference>
<evidence type="ECO:0000313" key="2">
    <source>
        <dbReference type="EMBL" id="GAN61896.1"/>
    </source>
</evidence>
<dbReference type="EMBL" id="BAMW01000003">
    <property type="protein sequence ID" value="GAN61896.1"/>
    <property type="molecule type" value="Genomic_DNA"/>
</dbReference>
<evidence type="ECO:0000313" key="4">
    <source>
        <dbReference type="Proteomes" id="UP000032673"/>
    </source>
</evidence>
<feature type="domain" description="Amine oxidase" evidence="1">
    <location>
        <begin position="87"/>
        <end position="152"/>
    </location>
</feature>
<name>A0A6N3TAG7_9PROT</name>
<proteinExistence type="predicted"/>
<dbReference type="GO" id="GO:0016491">
    <property type="term" value="F:oxidoreductase activity"/>
    <property type="evidence" value="ECO:0007669"/>
    <property type="project" value="InterPro"/>
</dbReference>
<dbReference type="Pfam" id="PF13450">
    <property type="entry name" value="NAD_binding_8"/>
    <property type="match status" value="1"/>
</dbReference>
<comment type="caution">
    <text evidence="3">The sequence shown here is derived from an EMBL/GenBank/DDBJ whole genome shotgun (WGS) entry which is preliminary data.</text>
</comment>
<keyword evidence="4" id="KW-1185">Reference proteome</keyword>
<reference evidence="3 5" key="2">
    <citation type="submission" date="2019-07" db="EMBL/GenBank/DDBJ databases">
        <title>Whole genome shotgun sequence of Acetobacter indonesiensis NBRC 16471.</title>
        <authorList>
            <person name="Hosoyama A."/>
            <person name="Uohara A."/>
            <person name="Ohji S."/>
            <person name="Ichikawa N."/>
        </authorList>
    </citation>
    <scope>NUCLEOTIDE SEQUENCE [LARGE SCALE GENOMIC DNA]</scope>
    <source>
        <strain evidence="3 5">NBRC 16471</strain>
    </source>
</reference>
<evidence type="ECO:0000313" key="5">
    <source>
        <dbReference type="Proteomes" id="UP000321104"/>
    </source>
</evidence>
<evidence type="ECO:0000259" key="1">
    <source>
        <dbReference type="Pfam" id="PF01593"/>
    </source>
</evidence>
<dbReference type="AlphaFoldDB" id="A0A6N3TAG7"/>
<dbReference type="Gene3D" id="3.90.660.10">
    <property type="match status" value="1"/>
</dbReference>
<protein>
    <submittedName>
        <fullName evidence="2">Deoxyribodipyrimidine photo-lyase</fullName>
    </submittedName>
</protein>
<dbReference type="SUPFAM" id="SSF51905">
    <property type="entry name" value="FAD/NAD(P)-binding domain"/>
    <property type="match status" value="1"/>
</dbReference>
<reference evidence="2 4" key="1">
    <citation type="submission" date="2012-11" db="EMBL/GenBank/DDBJ databases">
        <title>Whole genome sequence of Acetobacter indonesiensis 5H-1.</title>
        <authorList>
            <person name="Azuma Y."/>
            <person name="Higashiura N."/>
            <person name="Hirakawa H."/>
            <person name="Matsushita K."/>
        </authorList>
    </citation>
    <scope>NUCLEOTIDE SEQUENCE [LARGE SCALE GENOMIC DNA]</scope>
    <source>
        <strain evidence="2 4">5H-1</strain>
    </source>
</reference>
<dbReference type="InterPro" id="IPR036188">
    <property type="entry name" value="FAD/NAD-bd_sf"/>
</dbReference>
<organism evidence="3 5">
    <name type="scientific">Acetobacter indonesiensis</name>
    <dbReference type="NCBI Taxonomy" id="104101"/>
    <lineage>
        <taxon>Bacteria</taxon>
        <taxon>Pseudomonadati</taxon>
        <taxon>Pseudomonadota</taxon>
        <taxon>Alphaproteobacteria</taxon>
        <taxon>Acetobacterales</taxon>
        <taxon>Acetobacteraceae</taxon>
        <taxon>Acetobacter</taxon>
    </lineage>
</organism>
<dbReference type="Gene3D" id="3.50.50.60">
    <property type="entry name" value="FAD/NAD(P)-binding domain"/>
    <property type="match status" value="1"/>
</dbReference>
<dbReference type="PANTHER" id="PTHR16128:SF5">
    <property type="entry name" value="FAD_NAD(P)-BINDING OXIDOREDUCTASE FAMILY PROTEIN"/>
    <property type="match status" value="1"/>
</dbReference>
<dbReference type="EMBL" id="BJXQ01000032">
    <property type="protein sequence ID" value="GEN04839.1"/>
    <property type="molecule type" value="Genomic_DNA"/>
</dbReference>
<accession>A0A6N3TAG7</accession>
<sequence length="312" mass="33667">MRIVIIGAGMAGLTCAQAICKAGHAVTLFDKGRGAGGRISTRRISVNEETLAFDHGAQYFTARGASFREQVAHWHIRGVVAPWPVAGADAWVGTPGMNAPVAHMAAQQEVHFSSHVMGLASEGRKWRIMLQDGCAHGPYDAAILALPAEQAAAFLGAHDLQMAAHAVAARSRPCWTAMIAFSDRLPIETDILRSAGPIAWAARNSSKPGRDTPETWVVQAGSDWSLRHLEKDAEDVAERLAAWLTNQTWGVSLPDRKCLAAHRWRYAMTRPSSCGALWNRDLRLGACGDWLLGPRIELAWQSGAALAAKILA</sequence>
<dbReference type="Proteomes" id="UP000032673">
    <property type="component" value="Unassembled WGS sequence"/>
</dbReference>
<dbReference type="Pfam" id="PF01593">
    <property type="entry name" value="Amino_oxidase"/>
    <property type="match status" value="1"/>
</dbReference>